<dbReference type="InterPro" id="IPR019775">
    <property type="entry name" value="WD40_repeat_CS"/>
</dbReference>
<dbReference type="SUPFAM" id="SSF50978">
    <property type="entry name" value="WD40 repeat-like"/>
    <property type="match status" value="2"/>
</dbReference>
<dbReference type="InterPro" id="IPR001680">
    <property type="entry name" value="WD40_rpt"/>
</dbReference>
<keyword evidence="2" id="KW-0677">Repeat</keyword>
<dbReference type="InterPro" id="IPR020472">
    <property type="entry name" value="WD40_PAC1"/>
</dbReference>
<feature type="repeat" description="WD" evidence="3">
    <location>
        <begin position="712"/>
        <end position="754"/>
    </location>
</feature>
<dbReference type="PANTHER" id="PTHR22847">
    <property type="entry name" value="WD40 REPEAT PROTEIN"/>
    <property type="match status" value="1"/>
</dbReference>
<feature type="repeat" description="WD" evidence="3">
    <location>
        <begin position="973"/>
        <end position="1008"/>
    </location>
</feature>
<gene>
    <name evidence="5" type="ORF">RDB_LOCUS65395</name>
</gene>
<feature type="domain" description="Nephrocystin 3-like N-terminal" evidence="4">
    <location>
        <begin position="102"/>
        <end position="206"/>
    </location>
</feature>
<dbReference type="PROSITE" id="PS50082">
    <property type="entry name" value="WD_REPEATS_2"/>
    <property type="match status" value="13"/>
</dbReference>
<feature type="repeat" description="WD" evidence="3">
    <location>
        <begin position="799"/>
        <end position="840"/>
    </location>
</feature>
<feature type="repeat" description="WD" evidence="3">
    <location>
        <begin position="1103"/>
        <end position="1144"/>
    </location>
</feature>
<dbReference type="PRINTS" id="PR00320">
    <property type="entry name" value="GPROTEINBRPT"/>
</dbReference>
<name>A0A8H3APN6_9AGAM</name>
<dbReference type="PROSITE" id="PS00678">
    <property type="entry name" value="WD_REPEATS_1"/>
    <property type="match status" value="7"/>
</dbReference>
<feature type="repeat" description="WD" evidence="3">
    <location>
        <begin position="1189"/>
        <end position="1221"/>
    </location>
</feature>
<evidence type="ECO:0000259" key="4">
    <source>
        <dbReference type="Pfam" id="PF24883"/>
    </source>
</evidence>
<evidence type="ECO:0000256" key="3">
    <source>
        <dbReference type="PROSITE-ProRule" id="PRU00221"/>
    </source>
</evidence>
<feature type="repeat" description="WD" evidence="3">
    <location>
        <begin position="928"/>
        <end position="969"/>
    </location>
</feature>
<dbReference type="GO" id="GO:1990234">
    <property type="term" value="C:transferase complex"/>
    <property type="evidence" value="ECO:0007669"/>
    <property type="project" value="UniProtKB-ARBA"/>
</dbReference>
<proteinExistence type="predicted"/>
<evidence type="ECO:0000256" key="2">
    <source>
        <dbReference type="ARBA" id="ARBA00022737"/>
    </source>
</evidence>
<dbReference type="InterPro" id="IPR036322">
    <property type="entry name" value="WD40_repeat_dom_sf"/>
</dbReference>
<feature type="repeat" description="WD" evidence="3">
    <location>
        <begin position="756"/>
        <end position="797"/>
    </location>
</feature>
<sequence>MISTQESTLSVNPPADQAWTAFRLALNKLHSCEYPAVLTPLKSAVGALIACINLVDIITDDDEEENKFISGLIVTTQSLAGYIEGPDCNPASDAIERAVKRTPECRDANRIVPTLAYQLARFSPAFRAELCAVLNEDPDLGHTNIPKQFESLLQVPFRNIGRMPERIVVVLDALDACEDSSSIGAFLEYLIECIDELPMKFLITSRPESEIHFKMTAYHDTRSIKPMIPLHDIDKSLVQADIKLYLQQALASMSLPDNQLMKLVQQCGSLFIYAATLVRYIRPDDKSIPSTKRLHQILPMLGIHTKMHTELDTLYSVVLDSALGGDLDEQEVDDVQAVLRTVLCAQEPISVETIGTLCGFDDISIPFFALERMRSVIHLSETNGLVSMFHASFPDFIFDQERSKTWFCDRTKHNSLMAERCFGLMKELRFNICQIESSYMLDEALKQEGKLNIDDVVKPSLWYACRYWANHLQWTVVSYDLVKELRYFISEKLLFWMEVLNLKREIVLGADILAKASLWLPTEIGSNNNNLALIEDAKSFVASFAANPVSVSTPHIYTSHLPFCPKSSFVSQNYRKKFKGLIEPDRNVMQARELAALVSWRLDSEDTSVASDHNDNIHIQSALSVDYSRDGAHVAVGCIDGTVAVLSSYNGARVFVVGGDSGHNEPVWSVAFGGQISNQAYIASGSDDGTIRTWNFTEGALRSVCRSDPFPGTANPGEIKSIAFSPKCDGSIASGSSDCTVRIWDSSNGKLVAGPFHGHKGEIWSVAFSPDGTLVASGSNDCTIRIWNPQNGQLVLGPLTCQTNNINSIAFSPVGIRMASGSSDKTICIWDLEKAAPLVGPFPAHDHKVTSVAFSPSGDYLASSSLDRTIRVWDPHNGKLTSGPFEGHISPVYSIAFSPDNTRIISCSPDGTIRFWDPRKGAHADNTMQAFSDGVALVTFSPDGQYMASCSYDATMRIWDISNDAPVPVDEIFHGHNKPLMPIAFSPDGARVITGSVDGTAQIWDIRNKDADPIIFKEHEGVVRAAAFSPDGSFIVLAGCDELIWVWDSSTGLPLSEPLEGHTSDIKSVTVSPDVTTIACGSSDTTIRIWDLGSKSAPTSRTLEGHTKKVWSVAYSPDGTKLASSSSDGTVRIWNPEDGSSIIGPIKACDGLVPSVAFCPSGKYVATGADDSTVRFWDSTSGESISRPYKGHRDVIWSVAFSPDGTRIASGSHDGTIRVWDAPLADRDNDEVNDWELQPNGWITHKSHLLLWVPHEVARSLLTPHCHSIINSCGPLRLDLRDLALGSPWKDCFVPQD</sequence>
<reference evidence="5" key="1">
    <citation type="submission" date="2021-01" db="EMBL/GenBank/DDBJ databases">
        <authorList>
            <person name="Kaushik A."/>
        </authorList>
    </citation>
    <scope>NUCLEOTIDE SEQUENCE</scope>
    <source>
        <strain evidence="5">AG2-2IIIB</strain>
    </source>
</reference>
<accession>A0A8H3APN6</accession>
<dbReference type="SUPFAM" id="SSF82171">
    <property type="entry name" value="DPP6 N-terminal domain-like"/>
    <property type="match status" value="1"/>
</dbReference>
<feature type="repeat" description="WD" evidence="3">
    <location>
        <begin position="1146"/>
        <end position="1187"/>
    </location>
</feature>
<dbReference type="PANTHER" id="PTHR22847:SF637">
    <property type="entry name" value="WD REPEAT DOMAIN 5B"/>
    <property type="match status" value="1"/>
</dbReference>
<dbReference type="InterPro" id="IPR056884">
    <property type="entry name" value="NPHP3-like_N"/>
</dbReference>
<evidence type="ECO:0000313" key="6">
    <source>
        <dbReference type="Proteomes" id="UP000663843"/>
    </source>
</evidence>
<feature type="repeat" description="WD" evidence="3">
    <location>
        <begin position="1016"/>
        <end position="1057"/>
    </location>
</feature>
<dbReference type="PROSITE" id="PS50294">
    <property type="entry name" value="WD_REPEATS_REGION"/>
    <property type="match status" value="13"/>
</dbReference>
<dbReference type="Gene3D" id="2.130.10.10">
    <property type="entry name" value="YVTN repeat-like/Quinoprotein amine dehydrogenase"/>
    <property type="match status" value="4"/>
</dbReference>
<dbReference type="SMART" id="SM00320">
    <property type="entry name" value="WD40"/>
    <property type="match status" value="14"/>
</dbReference>
<dbReference type="InterPro" id="IPR015943">
    <property type="entry name" value="WD40/YVTN_repeat-like_dom_sf"/>
</dbReference>
<keyword evidence="1 3" id="KW-0853">WD repeat</keyword>
<dbReference type="EMBL" id="CAJMWT010002083">
    <property type="protein sequence ID" value="CAE6432089.1"/>
    <property type="molecule type" value="Genomic_DNA"/>
</dbReference>
<feature type="repeat" description="WD" evidence="3">
    <location>
        <begin position="660"/>
        <end position="704"/>
    </location>
</feature>
<feature type="repeat" description="WD" evidence="3">
    <location>
        <begin position="1059"/>
        <end position="1100"/>
    </location>
</feature>
<evidence type="ECO:0000313" key="5">
    <source>
        <dbReference type="EMBL" id="CAE6432089.1"/>
    </source>
</evidence>
<feature type="repeat" description="WD" evidence="3">
    <location>
        <begin position="842"/>
        <end position="883"/>
    </location>
</feature>
<comment type="caution">
    <text evidence="5">The sequence shown here is derived from an EMBL/GenBank/DDBJ whole genome shotgun (WGS) entry which is preliminary data.</text>
</comment>
<dbReference type="Pfam" id="PF00400">
    <property type="entry name" value="WD40"/>
    <property type="match status" value="13"/>
</dbReference>
<organism evidence="5 6">
    <name type="scientific">Rhizoctonia solani</name>
    <dbReference type="NCBI Taxonomy" id="456999"/>
    <lineage>
        <taxon>Eukaryota</taxon>
        <taxon>Fungi</taxon>
        <taxon>Dikarya</taxon>
        <taxon>Basidiomycota</taxon>
        <taxon>Agaricomycotina</taxon>
        <taxon>Agaricomycetes</taxon>
        <taxon>Cantharellales</taxon>
        <taxon>Ceratobasidiaceae</taxon>
        <taxon>Rhizoctonia</taxon>
    </lineage>
</organism>
<dbReference type="Pfam" id="PF24883">
    <property type="entry name" value="NPHP3_N"/>
    <property type="match status" value="1"/>
</dbReference>
<evidence type="ECO:0000256" key="1">
    <source>
        <dbReference type="ARBA" id="ARBA00022574"/>
    </source>
</evidence>
<dbReference type="Proteomes" id="UP000663843">
    <property type="component" value="Unassembled WGS sequence"/>
</dbReference>
<dbReference type="CDD" id="cd00200">
    <property type="entry name" value="WD40"/>
    <property type="match status" value="2"/>
</dbReference>
<protein>
    <recommendedName>
        <fullName evidence="4">Nephrocystin 3-like N-terminal domain-containing protein</fullName>
    </recommendedName>
</protein>
<feature type="repeat" description="WD" evidence="3">
    <location>
        <begin position="885"/>
        <end position="926"/>
    </location>
</feature>